<accession>A0A011VT52</accession>
<dbReference type="AlphaFoldDB" id="A0A011VT52"/>
<dbReference type="GO" id="GO:0005829">
    <property type="term" value="C:cytosol"/>
    <property type="evidence" value="ECO:0007669"/>
    <property type="project" value="TreeGrafter"/>
</dbReference>
<protein>
    <submittedName>
        <fullName evidence="5">Thioesterase</fullName>
    </submittedName>
</protein>
<dbReference type="PROSITE" id="PS51770">
    <property type="entry name" value="HOTDOG_ACOT"/>
    <property type="match status" value="1"/>
</dbReference>
<dbReference type="GO" id="GO:0009062">
    <property type="term" value="P:fatty acid catabolic process"/>
    <property type="evidence" value="ECO:0007669"/>
    <property type="project" value="TreeGrafter"/>
</dbReference>
<dbReference type="CDD" id="cd03442">
    <property type="entry name" value="BFIT_BACH"/>
    <property type="match status" value="1"/>
</dbReference>
<dbReference type="PATRIC" id="fig|1341156.4.peg.2791"/>
<evidence type="ECO:0000256" key="1">
    <source>
        <dbReference type="ARBA" id="ARBA00010458"/>
    </source>
</evidence>
<dbReference type="GO" id="GO:0052816">
    <property type="term" value="F:long-chain fatty acyl-CoA hydrolase activity"/>
    <property type="evidence" value="ECO:0007669"/>
    <property type="project" value="TreeGrafter"/>
</dbReference>
<proteinExistence type="inferred from homology"/>
<keyword evidence="2 3" id="KW-0378">Hydrolase</keyword>
<evidence type="ECO:0000259" key="4">
    <source>
        <dbReference type="PROSITE" id="PS51770"/>
    </source>
</evidence>
<dbReference type="SUPFAM" id="SSF54637">
    <property type="entry name" value="Thioesterase/thiol ester dehydrase-isomerase"/>
    <property type="match status" value="1"/>
</dbReference>
<evidence type="ECO:0000256" key="2">
    <source>
        <dbReference type="ARBA" id="ARBA00022801"/>
    </source>
</evidence>
<dbReference type="PANTHER" id="PTHR11049:SF24">
    <property type="entry name" value="CYTOSOLIC ACYL COENZYME A THIOESTER HYDROLASE"/>
    <property type="match status" value="1"/>
</dbReference>
<dbReference type="RefSeq" id="WP_024856702.1">
    <property type="nucleotide sequence ID" value="NZ_JEOB01000004.1"/>
</dbReference>
<dbReference type="EMBL" id="JEOB01000004">
    <property type="protein sequence ID" value="EXM37818.1"/>
    <property type="molecule type" value="Genomic_DNA"/>
</dbReference>
<dbReference type="InterPro" id="IPR006683">
    <property type="entry name" value="Thioestr_dom"/>
</dbReference>
<comment type="caution">
    <text evidence="5">The sequence shown here is derived from an EMBL/GenBank/DDBJ whole genome shotgun (WGS) entry which is preliminary data.</text>
</comment>
<keyword evidence="6" id="KW-1185">Reference proteome</keyword>
<gene>
    <name evidence="5" type="ORF">RASY3_15960</name>
</gene>
<dbReference type="GO" id="GO:0006637">
    <property type="term" value="P:acyl-CoA metabolic process"/>
    <property type="evidence" value="ECO:0007669"/>
    <property type="project" value="TreeGrafter"/>
</dbReference>
<evidence type="ECO:0000313" key="5">
    <source>
        <dbReference type="EMBL" id="EXM37818.1"/>
    </source>
</evidence>
<sequence>MPYPKGDKRVSDSITEITKLIQYRDINGGNRLFGGRLMEWIDEAAGVAAMRHCGGDAVTLMVDSLKFKHGAFINDIVVLIAKVTYVGRTSMEVRVDTYVEDKGSGIRRAINHAYLTCVHVDENGRPKPIEYGIIPEGITEQAEYEGARKRIAIRKQRTAEGF</sequence>
<dbReference type="Gene3D" id="3.10.129.10">
    <property type="entry name" value="Hotdog Thioesterase"/>
    <property type="match status" value="1"/>
</dbReference>
<dbReference type="OrthoDB" id="9791628at2"/>
<comment type="similarity">
    <text evidence="1">Belongs to the acyl coenzyme A hydrolase family.</text>
</comment>
<feature type="domain" description="HotDog ACOT-type" evidence="4">
    <location>
        <begin position="11"/>
        <end position="123"/>
    </location>
</feature>
<organism evidence="5 6">
    <name type="scientific">Ruminococcus albus SY3</name>
    <dbReference type="NCBI Taxonomy" id="1341156"/>
    <lineage>
        <taxon>Bacteria</taxon>
        <taxon>Bacillati</taxon>
        <taxon>Bacillota</taxon>
        <taxon>Clostridia</taxon>
        <taxon>Eubacteriales</taxon>
        <taxon>Oscillospiraceae</taxon>
        <taxon>Ruminococcus</taxon>
    </lineage>
</organism>
<reference evidence="5 6" key="1">
    <citation type="submission" date="2013-06" db="EMBL/GenBank/DDBJ databases">
        <title>Rumen cellulosomics: divergent fiber-degrading strategies revealed by comparative genome-wide analysis of six Ruminococcal strains.</title>
        <authorList>
            <person name="Dassa B."/>
            <person name="Borovok I."/>
            <person name="Lamed R."/>
            <person name="Flint H."/>
            <person name="Yeoman C.J."/>
            <person name="White B."/>
            <person name="Bayer E.A."/>
        </authorList>
    </citation>
    <scope>NUCLEOTIDE SEQUENCE [LARGE SCALE GENOMIC DNA]</scope>
    <source>
        <strain evidence="5 6">SY3</strain>
    </source>
</reference>
<dbReference type="InterPro" id="IPR029069">
    <property type="entry name" value="HotDog_dom_sf"/>
</dbReference>
<evidence type="ECO:0000313" key="6">
    <source>
        <dbReference type="Proteomes" id="UP000021369"/>
    </source>
</evidence>
<dbReference type="Pfam" id="PF03061">
    <property type="entry name" value="4HBT"/>
    <property type="match status" value="1"/>
</dbReference>
<dbReference type="InterPro" id="IPR033120">
    <property type="entry name" value="HOTDOG_ACOT"/>
</dbReference>
<evidence type="ECO:0000256" key="3">
    <source>
        <dbReference type="PROSITE-ProRule" id="PRU01106"/>
    </source>
</evidence>
<dbReference type="InterPro" id="IPR040170">
    <property type="entry name" value="Cytosol_ACT"/>
</dbReference>
<dbReference type="PANTHER" id="PTHR11049">
    <property type="entry name" value="ACYL COENZYME A THIOESTER HYDROLASE"/>
    <property type="match status" value="1"/>
</dbReference>
<dbReference type="Proteomes" id="UP000021369">
    <property type="component" value="Unassembled WGS sequence"/>
</dbReference>
<name>A0A011VT52_RUMAL</name>